<protein>
    <submittedName>
        <fullName evidence="2">Uncharacterized protein</fullName>
    </submittedName>
</protein>
<feature type="region of interest" description="Disordered" evidence="1">
    <location>
        <begin position="1"/>
        <end position="43"/>
    </location>
</feature>
<dbReference type="Proteomes" id="UP000298390">
    <property type="component" value="Unassembled WGS sequence"/>
</dbReference>
<dbReference type="AlphaFoldDB" id="A0A4Y9YKN5"/>
<accession>A0A4Y9YKN5</accession>
<name>A0A4Y9YKN5_9APHY</name>
<feature type="compositionally biased region" description="Low complexity" evidence="1">
    <location>
        <begin position="29"/>
        <end position="43"/>
    </location>
</feature>
<gene>
    <name evidence="2" type="ORF">EVJ58_g3527</name>
</gene>
<organism evidence="2 3">
    <name type="scientific">Rhodofomes roseus</name>
    <dbReference type="NCBI Taxonomy" id="34475"/>
    <lineage>
        <taxon>Eukaryota</taxon>
        <taxon>Fungi</taxon>
        <taxon>Dikarya</taxon>
        <taxon>Basidiomycota</taxon>
        <taxon>Agaricomycotina</taxon>
        <taxon>Agaricomycetes</taxon>
        <taxon>Polyporales</taxon>
        <taxon>Rhodofomes</taxon>
    </lineage>
</organism>
<evidence type="ECO:0000313" key="3">
    <source>
        <dbReference type="Proteomes" id="UP000298390"/>
    </source>
</evidence>
<evidence type="ECO:0000256" key="1">
    <source>
        <dbReference type="SAM" id="MobiDB-lite"/>
    </source>
</evidence>
<dbReference type="EMBL" id="SEKV01000146">
    <property type="protein sequence ID" value="TFY62975.1"/>
    <property type="molecule type" value="Genomic_DNA"/>
</dbReference>
<reference evidence="2 3" key="1">
    <citation type="submission" date="2019-01" db="EMBL/GenBank/DDBJ databases">
        <title>Genome sequencing of the rare red list fungi Fomitopsis rosea.</title>
        <authorList>
            <person name="Buettner E."/>
            <person name="Kellner H."/>
        </authorList>
    </citation>
    <scope>NUCLEOTIDE SEQUENCE [LARGE SCALE GENOMIC DNA]</scope>
    <source>
        <strain evidence="2 3">DSM 105464</strain>
    </source>
</reference>
<comment type="caution">
    <text evidence="2">The sequence shown here is derived from an EMBL/GenBank/DDBJ whole genome shotgun (WGS) entry which is preliminary data.</text>
</comment>
<evidence type="ECO:0000313" key="2">
    <source>
        <dbReference type="EMBL" id="TFY62975.1"/>
    </source>
</evidence>
<sequence length="126" mass="14066">MIIDSTSVVDPFSDEQASPTVEAEPPEYASRAASSRRSSRRVSVVTVSQPPRYVHIERPNMPLTYEFMSWNMKSMLLVPPRSVDPGRGALYFISVALNLNPFAPLSYVTSLYRGSDTEGEFVGEFE</sequence>
<proteinExistence type="predicted"/>